<dbReference type="PANTHER" id="PTHR42682:SF3">
    <property type="entry name" value="FORMATE HYDROGENLYASE SUBUNIT 3-RELATED"/>
    <property type="match status" value="1"/>
</dbReference>
<dbReference type="RefSeq" id="WP_378213807.1">
    <property type="nucleotide sequence ID" value="NZ_JBHLZP010001165.1"/>
</dbReference>
<evidence type="ECO:0000256" key="8">
    <source>
        <dbReference type="SAM" id="Phobius"/>
    </source>
</evidence>
<evidence type="ECO:0000256" key="1">
    <source>
        <dbReference type="ARBA" id="ARBA00004651"/>
    </source>
</evidence>
<sequence length="291" mass="29317">MALFSLLLVMCEHTHGPAVRSAGRWYAAMTQAGFVVILFALVWVAAASGGESFTAIRHAAPGLSGAVRAGVFVLAAAGFAAKAGMVPAHPWLPRAHAEAPSHVSALMSAAMVSLGTYGIIRLGFDLLGGGPSWWWTLVAAGGGLSALYGILQAALATDVKKLLAYSTAENTGLILLGVGAAGLFADARQPELAALALAAALLHTLNHAAFKSLSFFAAGAVVRATGTRDLDALGGPGRRMPATTAASAIAALCAAALPPGNGFVSEWLLLQSLVHALPPASDLNAVAAPVG</sequence>
<feature type="domain" description="NADH:quinone oxidoreductase/Mrp antiporter transmembrane" evidence="9">
    <location>
        <begin position="5"/>
        <end position="276"/>
    </location>
</feature>
<dbReference type="Pfam" id="PF00361">
    <property type="entry name" value="Proton_antipo_M"/>
    <property type="match status" value="1"/>
</dbReference>
<dbReference type="PRINTS" id="PR01437">
    <property type="entry name" value="NUOXDRDTASE4"/>
</dbReference>
<feature type="non-terminal residue" evidence="10">
    <location>
        <position position="291"/>
    </location>
</feature>
<feature type="transmembrane region" description="Helical" evidence="8">
    <location>
        <begin position="163"/>
        <end position="185"/>
    </location>
</feature>
<feature type="transmembrane region" description="Helical" evidence="8">
    <location>
        <begin position="31"/>
        <end position="50"/>
    </location>
</feature>
<reference evidence="10 11" key="1">
    <citation type="submission" date="2024-09" db="EMBL/GenBank/DDBJ databases">
        <authorList>
            <person name="Sun Q."/>
            <person name="Mori K."/>
        </authorList>
    </citation>
    <scope>NUCLEOTIDE SEQUENCE [LARGE SCALE GENOMIC DNA]</scope>
    <source>
        <strain evidence="10 11">TBRC 0563</strain>
    </source>
</reference>
<evidence type="ECO:0000259" key="9">
    <source>
        <dbReference type="Pfam" id="PF00361"/>
    </source>
</evidence>
<evidence type="ECO:0000256" key="4">
    <source>
        <dbReference type="ARBA" id="ARBA00022989"/>
    </source>
</evidence>
<dbReference type="Proteomes" id="UP001589627">
    <property type="component" value="Unassembled WGS sequence"/>
</dbReference>
<feature type="transmembrane region" description="Helical" evidence="8">
    <location>
        <begin position="132"/>
        <end position="151"/>
    </location>
</feature>
<gene>
    <name evidence="10" type="ORF">ACFFNX_51340</name>
</gene>
<dbReference type="EMBL" id="JBHLZP010001165">
    <property type="protein sequence ID" value="MFB9840567.1"/>
    <property type="molecule type" value="Genomic_DNA"/>
</dbReference>
<protein>
    <submittedName>
        <fullName evidence="10">Proton-conducting transporter membrane subunit</fullName>
    </submittedName>
</protein>
<evidence type="ECO:0000256" key="5">
    <source>
        <dbReference type="ARBA" id="ARBA00023002"/>
    </source>
</evidence>
<feature type="transmembrane region" description="Helical" evidence="8">
    <location>
        <begin position="62"/>
        <end position="81"/>
    </location>
</feature>
<feature type="transmembrane region" description="Helical" evidence="8">
    <location>
        <begin position="192"/>
        <end position="210"/>
    </location>
</feature>
<organism evidence="10 11">
    <name type="scientific">Actinoallomurus acaciae</name>
    <dbReference type="NCBI Taxonomy" id="502577"/>
    <lineage>
        <taxon>Bacteria</taxon>
        <taxon>Bacillati</taxon>
        <taxon>Actinomycetota</taxon>
        <taxon>Actinomycetes</taxon>
        <taxon>Streptosporangiales</taxon>
        <taxon>Thermomonosporaceae</taxon>
        <taxon>Actinoallomurus</taxon>
    </lineage>
</organism>
<keyword evidence="11" id="KW-1185">Reference proteome</keyword>
<proteinExistence type="predicted"/>
<keyword evidence="3 7" id="KW-0812">Transmembrane</keyword>
<name>A0ABV5YZP8_9ACTN</name>
<dbReference type="InterPro" id="IPR003918">
    <property type="entry name" value="NADH_UbQ_OxRdtase"/>
</dbReference>
<comment type="caution">
    <text evidence="10">The sequence shown here is derived from an EMBL/GenBank/DDBJ whole genome shotgun (WGS) entry which is preliminary data.</text>
</comment>
<dbReference type="InterPro" id="IPR001750">
    <property type="entry name" value="ND/Mrp_TM"/>
</dbReference>
<evidence type="ECO:0000256" key="3">
    <source>
        <dbReference type="ARBA" id="ARBA00022692"/>
    </source>
</evidence>
<keyword evidence="5" id="KW-0560">Oxidoreductase</keyword>
<keyword evidence="6 8" id="KW-0472">Membrane</keyword>
<dbReference type="InterPro" id="IPR052175">
    <property type="entry name" value="ComplexI-like_HydComp"/>
</dbReference>
<evidence type="ECO:0000313" key="10">
    <source>
        <dbReference type="EMBL" id="MFB9840567.1"/>
    </source>
</evidence>
<accession>A0ABV5YZP8</accession>
<dbReference type="PANTHER" id="PTHR42682">
    <property type="entry name" value="HYDROGENASE-4 COMPONENT F"/>
    <property type="match status" value="1"/>
</dbReference>
<comment type="subcellular location">
    <subcellularLocation>
        <location evidence="1">Cell membrane</location>
        <topology evidence="1">Multi-pass membrane protein</topology>
    </subcellularLocation>
    <subcellularLocation>
        <location evidence="7">Membrane</location>
        <topology evidence="7">Multi-pass membrane protein</topology>
    </subcellularLocation>
</comment>
<keyword evidence="2" id="KW-1003">Cell membrane</keyword>
<evidence type="ECO:0000256" key="6">
    <source>
        <dbReference type="ARBA" id="ARBA00023136"/>
    </source>
</evidence>
<keyword evidence="4 8" id="KW-1133">Transmembrane helix</keyword>
<evidence type="ECO:0000256" key="7">
    <source>
        <dbReference type="RuleBase" id="RU000320"/>
    </source>
</evidence>
<evidence type="ECO:0000313" key="11">
    <source>
        <dbReference type="Proteomes" id="UP001589627"/>
    </source>
</evidence>
<evidence type="ECO:0000256" key="2">
    <source>
        <dbReference type="ARBA" id="ARBA00022475"/>
    </source>
</evidence>